<dbReference type="Gene3D" id="1.10.10.10">
    <property type="entry name" value="Winged helix-like DNA-binding domain superfamily/Winged helix DNA-binding domain"/>
    <property type="match status" value="1"/>
</dbReference>
<dbReference type="InterPro" id="IPR051081">
    <property type="entry name" value="HTH_MetalResp_TranReg"/>
</dbReference>
<keyword evidence="3" id="KW-0804">Transcription</keyword>
<organism evidence="5 6">
    <name type="scientific">Ruoffia halotolerans</name>
    <dbReference type="NCBI Taxonomy" id="2748684"/>
    <lineage>
        <taxon>Bacteria</taxon>
        <taxon>Bacillati</taxon>
        <taxon>Bacillota</taxon>
        <taxon>Bacilli</taxon>
        <taxon>Lactobacillales</taxon>
        <taxon>Aerococcaceae</taxon>
        <taxon>Ruoffia</taxon>
    </lineage>
</organism>
<dbReference type="InterPro" id="IPR036388">
    <property type="entry name" value="WH-like_DNA-bd_sf"/>
</dbReference>
<dbReference type="CDD" id="cd00090">
    <property type="entry name" value="HTH_ARSR"/>
    <property type="match status" value="1"/>
</dbReference>
<evidence type="ECO:0000256" key="3">
    <source>
        <dbReference type="ARBA" id="ARBA00023163"/>
    </source>
</evidence>
<comment type="caution">
    <text evidence="5">The sequence shown here is derived from an EMBL/GenBank/DDBJ whole genome shotgun (WGS) entry which is preliminary data.</text>
</comment>
<dbReference type="GO" id="GO:0003677">
    <property type="term" value="F:DNA binding"/>
    <property type="evidence" value="ECO:0007669"/>
    <property type="project" value="UniProtKB-KW"/>
</dbReference>
<reference evidence="5 6" key="1">
    <citation type="submission" date="2020-06" db="EMBL/GenBank/DDBJ databases">
        <title>Reclassification of Facklamia ignava, Facklamia soureckii and Facklami tabacinasalis as Falseniella iganva gen. nov., comb. nov., Hutsoniella ignava gen. nov., comb. nov., and Ruoffia tabacinasalis gen. nov., comb. nov and description of Ruoffia haltotolerans sp. nov., isolated from hypersaline Inland Sea of Qatar.</title>
        <authorList>
            <person name="Fotedar R."/>
            <person name="Sankaranarayanan K."/>
            <person name="Lawson P."/>
            <person name="Caldwell M."/>
            <person name="Zeyara A."/>
            <person name="Al Malki A."/>
            <person name="Ali M."/>
        </authorList>
    </citation>
    <scope>NUCLEOTIDE SEQUENCE [LARGE SCALE GENOMIC DNA]</scope>
    <source>
        <strain evidence="5 6">INB8</strain>
    </source>
</reference>
<dbReference type="InterPro" id="IPR001845">
    <property type="entry name" value="HTH_ArsR_DNA-bd_dom"/>
</dbReference>
<evidence type="ECO:0000256" key="2">
    <source>
        <dbReference type="ARBA" id="ARBA00023125"/>
    </source>
</evidence>
<keyword evidence="6" id="KW-1185">Reference proteome</keyword>
<dbReference type="InterPro" id="IPR011991">
    <property type="entry name" value="ArsR-like_HTH"/>
</dbReference>
<dbReference type="Proteomes" id="UP000571018">
    <property type="component" value="Unassembled WGS sequence"/>
</dbReference>
<dbReference type="PROSITE" id="PS50987">
    <property type="entry name" value="HTH_ARSR_2"/>
    <property type="match status" value="1"/>
</dbReference>
<dbReference type="PRINTS" id="PR00778">
    <property type="entry name" value="HTHARSR"/>
</dbReference>
<evidence type="ECO:0000256" key="1">
    <source>
        <dbReference type="ARBA" id="ARBA00023015"/>
    </source>
</evidence>
<evidence type="ECO:0000259" key="4">
    <source>
        <dbReference type="PROSITE" id="PS50987"/>
    </source>
</evidence>
<proteinExistence type="predicted"/>
<dbReference type="SUPFAM" id="SSF46785">
    <property type="entry name" value="Winged helix' DNA-binding domain"/>
    <property type="match status" value="1"/>
</dbReference>
<keyword evidence="2" id="KW-0238">DNA-binding</keyword>
<feature type="domain" description="HTH arsR-type" evidence="4">
    <location>
        <begin position="1"/>
        <end position="99"/>
    </location>
</feature>
<dbReference type="InterPro" id="IPR036390">
    <property type="entry name" value="WH_DNA-bd_sf"/>
</dbReference>
<protein>
    <submittedName>
        <fullName evidence="5">ArsR family transcriptional regulator</fullName>
    </submittedName>
</protein>
<dbReference type="EMBL" id="JACAOA010000002">
    <property type="protein sequence ID" value="MBA5728428.1"/>
    <property type="molecule type" value="Genomic_DNA"/>
</dbReference>
<sequence length="301" mass="34643">MDINLTSENLPIIKALANETRINILSLLKERPLNGTQISHLLDLSPSIINRHLKQLEEAKVIRLQYIEGTERKQKYYIIAIDELRITFPIRIYEKYQKKIIDISVGSFSNFKAKPTCGLASDEGYIGVLDEPKYFMVPERINAQLLWLSSGFIEYNFFNPVTSSSKVHLIEISFEIASEFPGSNYVWPSDIDFLFNNVNIGTWTSPGNYADVRGHYTPSWWPDSNSQYGQLKTIRITPEETQIDGEKISNFKLSNINFDLTFFTLRFSNTEKNLNNGGITLFGEKFGNYSQNIRVTVYYND</sequence>
<dbReference type="SMART" id="SM00418">
    <property type="entry name" value="HTH_ARSR"/>
    <property type="match status" value="1"/>
</dbReference>
<dbReference type="PANTHER" id="PTHR33154">
    <property type="entry name" value="TRANSCRIPTIONAL REGULATOR, ARSR FAMILY"/>
    <property type="match status" value="1"/>
</dbReference>
<gene>
    <name evidence="5" type="ORF">HW423_01315</name>
</gene>
<dbReference type="RefSeq" id="WP_218930152.1">
    <property type="nucleotide sequence ID" value="NZ_JACAOA010000002.1"/>
</dbReference>
<dbReference type="AlphaFoldDB" id="A0A839A3R0"/>
<evidence type="ECO:0000313" key="5">
    <source>
        <dbReference type="EMBL" id="MBA5728428.1"/>
    </source>
</evidence>
<name>A0A839A3R0_9LACT</name>
<dbReference type="Pfam" id="PF01022">
    <property type="entry name" value="HTH_5"/>
    <property type="match status" value="1"/>
</dbReference>
<accession>A0A839A3R0</accession>
<dbReference type="PANTHER" id="PTHR33154:SF38">
    <property type="entry name" value="HTH ARSR-TYPE DOMAIN-CONTAINING PROTEIN"/>
    <property type="match status" value="1"/>
</dbReference>
<keyword evidence="1" id="KW-0805">Transcription regulation</keyword>
<dbReference type="GO" id="GO:0003700">
    <property type="term" value="F:DNA-binding transcription factor activity"/>
    <property type="evidence" value="ECO:0007669"/>
    <property type="project" value="InterPro"/>
</dbReference>
<evidence type="ECO:0000313" key="6">
    <source>
        <dbReference type="Proteomes" id="UP000571018"/>
    </source>
</evidence>